<feature type="coiled-coil region" evidence="1">
    <location>
        <begin position="279"/>
        <end position="331"/>
    </location>
</feature>
<evidence type="ECO:0000256" key="1">
    <source>
        <dbReference type="SAM" id="Coils"/>
    </source>
</evidence>
<reference evidence="3" key="3">
    <citation type="journal article" date="2019" name="J. ISSAAS">
        <title>Genomics, evolutionary history and diagnostics of the Alternaria alternata species group including apple and Asian pear pathotypes.</title>
        <authorList>
            <person name="Armitage A.D."/>
            <person name="Cockerton H.M."/>
            <person name="Sreenivasaprasad S."/>
            <person name="Woodhall J."/>
            <person name="Lane C."/>
            <person name="Harrison R.J."/>
            <person name="Clarkson J.P."/>
        </authorList>
    </citation>
    <scope>NUCLEOTIDE SEQUENCE</scope>
    <source>
        <strain evidence="3">FERA 1082</strain>
    </source>
</reference>
<evidence type="ECO:0000256" key="2">
    <source>
        <dbReference type="SAM" id="MobiDB-lite"/>
    </source>
</evidence>
<feature type="region of interest" description="Disordered" evidence="2">
    <location>
        <begin position="1"/>
        <end position="58"/>
    </location>
</feature>
<dbReference type="Proteomes" id="UP000293195">
    <property type="component" value="Unassembled WGS sequence"/>
</dbReference>
<feature type="compositionally biased region" description="Basic and acidic residues" evidence="2">
    <location>
        <begin position="393"/>
        <end position="421"/>
    </location>
</feature>
<proteinExistence type="predicted"/>
<feature type="compositionally biased region" description="Polar residues" evidence="2">
    <location>
        <begin position="382"/>
        <end position="392"/>
    </location>
</feature>
<keyword evidence="6" id="KW-1185">Reference proteome</keyword>
<protein>
    <submittedName>
        <fullName evidence="3">Uncharacterized protein</fullName>
    </submittedName>
</protein>
<feature type="compositionally biased region" description="Polar residues" evidence="2">
    <location>
        <begin position="333"/>
        <end position="365"/>
    </location>
</feature>
<dbReference type="EMBL" id="PDXA01000039">
    <property type="protein sequence ID" value="RYN44794.1"/>
    <property type="molecule type" value="Genomic_DNA"/>
</dbReference>
<reference evidence="5 6" key="2">
    <citation type="journal article" date="2019" name="bioRxiv">
        <title>Genomics, evolutionary history and diagnostics of the Alternaria alternata species group including apple and Asian pear pathotypes.</title>
        <authorList>
            <person name="Armitage A.D."/>
            <person name="Cockerton H.M."/>
            <person name="Sreenivasaprasad S."/>
            <person name="Woodhall J.W."/>
            <person name="Lane C.R."/>
            <person name="Harrison R.J."/>
            <person name="Clarkson J.P."/>
        </authorList>
    </citation>
    <scope>NUCLEOTIDE SEQUENCE [LARGE SCALE GENOMIC DNA]</scope>
    <source>
        <strain evidence="5">FERA 1082</strain>
        <strain evidence="6">FERA 635</strain>
    </source>
</reference>
<feature type="region of interest" description="Disordered" evidence="2">
    <location>
        <begin position="331"/>
        <end position="435"/>
    </location>
</feature>
<evidence type="ECO:0000313" key="3">
    <source>
        <dbReference type="EMBL" id="RYN44794.1"/>
    </source>
</evidence>
<comment type="caution">
    <text evidence="3">The sequence shown here is derived from an EMBL/GenBank/DDBJ whole genome shotgun (WGS) entry which is preliminary data.</text>
</comment>
<feature type="compositionally biased region" description="Polar residues" evidence="2">
    <location>
        <begin position="218"/>
        <end position="227"/>
    </location>
</feature>
<sequence length="719" mass="81144">MIEKREDNKDRTVDPLDSSPVWSGKENGDRALCEADVVVDSSEEPAESSRTTEQTNDVVAAEQGKDDVLHGELSQPGCVVNGSERLPTTTQSRLDSSNVSCNTRAEERVSKNGWSFGREGVQDVAISKEELSNGFQRTPEVQVSQESVEMTASEVLKKDVVPMTENIAQNPGLEDTALSEDDDGSVSSSQPQSHLQPPSAPAKQLLDDHKTPSRDQSCRPQASTKLPTQIPKLDDRPALSEQEILKQPTIQAAPTESHLPSKPEVISRDEKTQMLSPKFEEVEALRKRFVRQIEDQEQRFKQRERKLNAEREFLNDNLEATHAEITRLESLQALPQTLNPTTRDQGTRDQGTQTETSTGSLTQEPKLQGRPPLLLHGILEKPSNTAPSSVKPRTQEQKSSDARRESRFHDTLKSQNRDHSKNMAQPAQEQKEAEFERKIHSLARQVAAEAQEQVTHSPRTNIPALSNRVQSSTVPPATIQPSPILRPRALLTTAGRFFNLIVNNNARAFVSNHEHILATNTAYFTLNAKEDPRTSFGRNFGWYVNFSGAQFSLEVIKEYTWWLKDGIIRTVYSLVRGTHPNVNFAFQFLASAYVFGEHIDDRRWMNDVMDAFVSAHSRVRRLKMSLIVQYTYKFTKHTSPMRRLLADMYAHCPQSTDIVNVSPRELPAEFEVDVFQALNEPRLEVEIGGNVWKIQVCIMYERRTREPVGIWTFTMSIIS</sequence>
<accession>A0A4Q4PKF5</accession>
<keyword evidence="1" id="KW-0175">Coiled coil</keyword>
<feature type="compositionally biased region" description="Polar residues" evidence="2">
    <location>
        <begin position="86"/>
        <end position="99"/>
    </location>
</feature>
<evidence type="ECO:0000313" key="4">
    <source>
        <dbReference type="EMBL" id="RYO04102.1"/>
    </source>
</evidence>
<evidence type="ECO:0000313" key="6">
    <source>
        <dbReference type="Proteomes" id="UP000293195"/>
    </source>
</evidence>
<reference evidence="4" key="1">
    <citation type="submission" date="2017-10" db="EMBL/GenBank/DDBJ databases">
        <authorList>
            <person name="Armitage A.D."/>
            <person name="Barbara D.J."/>
            <person name="Woodhall J.W."/>
            <person name="Sreenivasaprasad S."/>
            <person name="Lane C.R."/>
            <person name="Clarkson J.P."/>
            <person name="Harrison R.J."/>
        </authorList>
    </citation>
    <scope>NUCLEOTIDE SEQUENCE</scope>
    <source>
        <strain evidence="4">FERA 635</strain>
    </source>
</reference>
<feature type="region of interest" description="Disordered" evidence="2">
    <location>
        <begin position="161"/>
        <end position="273"/>
    </location>
</feature>
<feature type="compositionally biased region" description="Polar residues" evidence="2">
    <location>
        <begin position="48"/>
        <end position="57"/>
    </location>
</feature>
<dbReference type="Proteomes" id="UP000292402">
    <property type="component" value="Unassembled WGS sequence"/>
</dbReference>
<feature type="compositionally biased region" description="Basic and acidic residues" evidence="2">
    <location>
        <begin position="259"/>
        <end position="273"/>
    </location>
</feature>
<feature type="compositionally biased region" description="Basic and acidic residues" evidence="2">
    <location>
        <begin position="205"/>
        <end position="217"/>
    </location>
</feature>
<dbReference type="AlphaFoldDB" id="A0A4Q4PKF5"/>
<dbReference type="EMBL" id="PDXF01000011">
    <property type="protein sequence ID" value="RYO04102.1"/>
    <property type="molecule type" value="Genomic_DNA"/>
</dbReference>
<feature type="compositionally biased region" description="Low complexity" evidence="2">
    <location>
        <begin position="185"/>
        <end position="197"/>
    </location>
</feature>
<evidence type="ECO:0000313" key="5">
    <source>
        <dbReference type="Proteomes" id="UP000292402"/>
    </source>
</evidence>
<gene>
    <name evidence="3" type="ORF">AA0114_g9704</name>
    <name evidence="4" type="ORF">AA0119_g4202</name>
</gene>
<name>A0A4Q4PKF5_9PLEO</name>
<feature type="region of interest" description="Disordered" evidence="2">
    <location>
        <begin position="75"/>
        <end position="99"/>
    </location>
</feature>
<feature type="compositionally biased region" description="Basic and acidic residues" evidence="2">
    <location>
        <begin position="1"/>
        <end position="14"/>
    </location>
</feature>
<organism evidence="3 5">
    <name type="scientific">Alternaria tenuissima</name>
    <dbReference type="NCBI Taxonomy" id="119927"/>
    <lineage>
        <taxon>Eukaryota</taxon>
        <taxon>Fungi</taxon>
        <taxon>Dikarya</taxon>
        <taxon>Ascomycota</taxon>
        <taxon>Pezizomycotina</taxon>
        <taxon>Dothideomycetes</taxon>
        <taxon>Pleosporomycetidae</taxon>
        <taxon>Pleosporales</taxon>
        <taxon>Pleosporineae</taxon>
        <taxon>Pleosporaceae</taxon>
        <taxon>Alternaria</taxon>
        <taxon>Alternaria sect. Alternaria</taxon>
        <taxon>Alternaria alternata complex</taxon>
    </lineage>
</organism>